<reference evidence="5" key="1">
    <citation type="submission" date="2017-09" db="EMBL/GenBank/DDBJ databases">
        <title>Depth-based differentiation of microbial function through sediment-hosted aquifers and enrichment of novel symbionts in the deep terrestrial subsurface.</title>
        <authorList>
            <person name="Probst A.J."/>
            <person name="Ladd B."/>
            <person name="Jarett J.K."/>
            <person name="Geller-Mcgrath D.E."/>
            <person name="Sieber C.M.K."/>
            <person name="Emerson J.B."/>
            <person name="Anantharaman K."/>
            <person name="Thomas B.C."/>
            <person name="Malmstrom R."/>
            <person name="Stieglmeier M."/>
            <person name="Klingl A."/>
            <person name="Woyke T."/>
            <person name="Ryan C.M."/>
            <person name="Banfield J.F."/>
        </authorList>
    </citation>
    <scope>NUCLEOTIDE SEQUENCE [LARGE SCALE GENOMIC DNA]</scope>
</reference>
<dbReference type="AlphaFoldDB" id="A0A2M7UD72"/>
<keyword evidence="2" id="KW-0472">Membrane</keyword>
<comment type="caution">
    <text evidence="4">The sequence shown here is derived from an EMBL/GenBank/DDBJ whole genome shotgun (WGS) entry which is preliminary data.</text>
</comment>
<dbReference type="PANTHER" id="PTHR34819:SF3">
    <property type="entry name" value="CELL SURFACE PROTEIN"/>
    <property type="match status" value="1"/>
</dbReference>
<dbReference type="InterPro" id="IPR051172">
    <property type="entry name" value="Chlamydia_OmcB"/>
</dbReference>
<feature type="region of interest" description="Disordered" evidence="1">
    <location>
        <begin position="604"/>
        <end position="623"/>
    </location>
</feature>
<evidence type="ECO:0000313" key="4">
    <source>
        <dbReference type="EMBL" id="PIZ69195.1"/>
    </source>
</evidence>
<evidence type="ECO:0000256" key="1">
    <source>
        <dbReference type="SAM" id="MobiDB-lite"/>
    </source>
</evidence>
<organism evidence="4 5">
    <name type="scientific">Candidatus Portnoybacteria bacterium CG_4_10_14_0_2_um_filter_43_36</name>
    <dbReference type="NCBI Taxonomy" id="1974798"/>
    <lineage>
        <taxon>Bacteria</taxon>
        <taxon>Candidatus Portnoyibacteriota</taxon>
    </lineage>
</organism>
<dbReference type="Pfam" id="PF24595">
    <property type="entry name" value="DUF7619"/>
    <property type="match status" value="1"/>
</dbReference>
<feature type="transmembrane region" description="Helical" evidence="2">
    <location>
        <begin position="60"/>
        <end position="80"/>
    </location>
</feature>
<gene>
    <name evidence="4" type="ORF">COY10_01920</name>
</gene>
<protein>
    <recommendedName>
        <fullName evidence="3">DUF7619 domain-containing protein</fullName>
    </recommendedName>
</protein>
<dbReference type="InterPro" id="IPR055353">
    <property type="entry name" value="DUF7619"/>
</dbReference>
<feature type="compositionally biased region" description="Basic and acidic residues" evidence="1">
    <location>
        <begin position="604"/>
        <end position="614"/>
    </location>
</feature>
<keyword evidence="2" id="KW-0812">Transmembrane</keyword>
<evidence type="ECO:0000313" key="5">
    <source>
        <dbReference type="Proteomes" id="UP000231688"/>
    </source>
</evidence>
<evidence type="ECO:0000259" key="3">
    <source>
        <dbReference type="Pfam" id="PF24595"/>
    </source>
</evidence>
<evidence type="ECO:0000256" key="2">
    <source>
        <dbReference type="SAM" id="Phobius"/>
    </source>
</evidence>
<accession>A0A2M7UD72</accession>
<dbReference type="Gene3D" id="2.60.40.1170">
    <property type="entry name" value="Mu homology domain, subdomain B"/>
    <property type="match status" value="1"/>
</dbReference>
<proteinExistence type="predicted"/>
<dbReference type="Proteomes" id="UP000231688">
    <property type="component" value="Unassembled WGS sequence"/>
</dbReference>
<name>A0A2M7UD72_9BACT</name>
<dbReference type="EMBL" id="PFOH01000052">
    <property type="protein sequence ID" value="PIZ69195.1"/>
    <property type="molecule type" value="Genomic_DNA"/>
</dbReference>
<dbReference type="PANTHER" id="PTHR34819">
    <property type="entry name" value="LARGE CYSTEINE-RICH PERIPLASMIC PROTEIN OMCB"/>
    <property type="match status" value="1"/>
</dbReference>
<feature type="domain" description="DUF7619" evidence="3">
    <location>
        <begin position="329"/>
        <end position="423"/>
    </location>
</feature>
<sequence length="623" mass="69169">MSDNGLEKLKKKIYKPGEQLGKRLERPKVFQPEGKREKVLTKKWREIKKRKLSPETKKRLKIVGICALAGFLIAVSFFIWQRMNSFDKNKVVLEIKGAERIVSGDEVKYAVGGKNNTNLTLYNLQLTFRYPEDALPLEGKNFIETIELSDLEPGQEVRIEFTARLIGLKGDKEKAEAELSYNPGNLSSRFSNKAEFETEIVSVPLILNFDLPEKLVSGQSFDFSLVYSNQSDVSFNNLQVKMEYPKGFVFELSQPAPFDGDDVWSLGNLVAGEQRKIFIKGTISGEENENKAFKAQIGENREEFITYAETAGTIQISQSPLSISQTVNNSTDYIAEVGDILKYDIKYENTTDVGIRNIFINVKLDGKALDFSTLDAQPGSFNGGNNTISWNASSLPDLEFLEPHQGGKIDFSIKIKDSLPISSFADKNFVVVSAAAIDSENAPLSLEKIEITGQNKLTTKILTHLTLQAQAFYYDDEIANSGPIPPQVSQKTTYTVKWRLVNRNNDLSEVKISAYLPPHVEWTGVKKPSDADLSYNPQTGQVVWQVGNLSAGTGVLSPVQQVAFQIAITPAITDVGNLIELIDQSKVFGYDNFVGQELTDTARAVDSDLPDDSRANSQGAVVQ</sequence>
<keyword evidence="2" id="KW-1133">Transmembrane helix</keyword>